<dbReference type="SUPFAM" id="SSF49265">
    <property type="entry name" value="Fibronectin type III"/>
    <property type="match status" value="1"/>
</dbReference>
<sequence>MRKQYLLWMALLLPSWQLSAQTYCTPTAGASSQANYLKNAIFSDQGALYYDATSYQAYVDNSAQMVNSYPGGTVDVHLEHSMGGVKSYVWVDWNADGDFDDFYENPISPSNFNTVDEQFFIPPSQVPGIYRIRVQSGSSLPSPVNPCGPNNYGGFVDFSLKIDTVPTCLAPSALTASNITNSTAVISWTEPSALPGSGYEYYYTSSATPPSVSTPASGTSTQTSAPISGLASFTSYYIYARSVCDASNKSAWSLRGTFKTKCDPMTSLFENFESVASGANASCWEKLGTGYMTISNGAGANNSKGVTQSASSSANPSIAILPVFSNINAGTHWLRFKAKVSSDPGILNIGYITNDTDTSTFTTVQSVNISNKIYDGYEYNVIIPNTVPANARLAIRHNGVPAVNIYWDEVYWEPKPTCLPVSNVSTSNITSSSVDVAWTASVSAPAGYDIYYSLNNTPPTTTTSPSITNVAGNSYTIANLASAKTYYIWVRPRCSSTNQGPWSSITSILTACAPVANLFENFDSYNNGLITNAPCWGKLTVGVIASCNIDGNTPAASGNRHISLRSISSGDIAIAVLPEFSNVNAGTHQLRFKAYSTLATGKLKVGYVTDPANASSFVLIQQLDVTNTSYNTNYYTVSIPNTAPFNARLAIRSDFETSAKAVYYIDDLYWETASLGTAEASVAPEFMVYPNPFTDTINISADQKVSSMAVYDISGKLTREIINPSASVSLRELPSGVYLIKVIFKNGTAKTIKAVKK</sequence>
<dbReference type="InterPro" id="IPR013783">
    <property type="entry name" value="Ig-like_fold"/>
</dbReference>
<evidence type="ECO:0000256" key="2">
    <source>
        <dbReference type="ARBA" id="ARBA00022737"/>
    </source>
</evidence>
<keyword evidence="2" id="KW-0677">Repeat</keyword>
<feature type="chain" id="PRO_5016963755" evidence="3">
    <location>
        <begin position="21"/>
        <end position="757"/>
    </location>
</feature>
<dbReference type="SMART" id="SM00060">
    <property type="entry name" value="FN3"/>
    <property type="match status" value="2"/>
</dbReference>
<evidence type="ECO:0000313" key="5">
    <source>
        <dbReference type="EMBL" id="SDI31929.1"/>
    </source>
</evidence>
<dbReference type="Gene3D" id="2.60.120.200">
    <property type="match status" value="1"/>
</dbReference>
<dbReference type="EMBL" id="FNEG01000001">
    <property type="protein sequence ID" value="SDI31929.1"/>
    <property type="molecule type" value="Genomic_DNA"/>
</dbReference>
<dbReference type="Proteomes" id="UP000199426">
    <property type="component" value="Unassembled WGS sequence"/>
</dbReference>
<dbReference type="PANTHER" id="PTHR46708:SF2">
    <property type="entry name" value="FIBRONECTIN TYPE-III DOMAIN-CONTAINING PROTEIN"/>
    <property type="match status" value="1"/>
</dbReference>
<evidence type="ECO:0000313" key="8">
    <source>
        <dbReference type="Proteomes" id="UP000251670"/>
    </source>
</evidence>
<dbReference type="STRING" id="445960.SAMN05421542_0822"/>
<organism evidence="6 8">
    <name type="scientific">Chryseobacterium jejuense</name>
    <dbReference type="NCBI Taxonomy" id="445960"/>
    <lineage>
        <taxon>Bacteria</taxon>
        <taxon>Pseudomonadati</taxon>
        <taxon>Bacteroidota</taxon>
        <taxon>Flavobacteriia</taxon>
        <taxon>Flavobacteriales</taxon>
        <taxon>Weeksellaceae</taxon>
        <taxon>Chryseobacterium group</taxon>
        <taxon>Chryseobacterium</taxon>
    </lineage>
</organism>
<gene>
    <name evidence="6" type="ORF">NCTC13492_02596</name>
    <name evidence="5" type="ORF">SAMN05421542_0822</name>
</gene>
<dbReference type="InterPro" id="IPR050991">
    <property type="entry name" value="ECM_Regulatory_Proteins"/>
</dbReference>
<feature type="signal peptide" evidence="3">
    <location>
        <begin position="1"/>
        <end position="20"/>
    </location>
</feature>
<dbReference type="CDD" id="cd00063">
    <property type="entry name" value="FN3"/>
    <property type="match status" value="2"/>
</dbReference>
<name>A0A2X2Z2L3_CHRJE</name>
<dbReference type="NCBIfam" id="TIGR04183">
    <property type="entry name" value="Por_Secre_tail"/>
    <property type="match status" value="1"/>
</dbReference>
<evidence type="ECO:0000313" key="6">
    <source>
        <dbReference type="EMBL" id="SQB44780.1"/>
    </source>
</evidence>
<dbReference type="AlphaFoldDB" id="A0A2X2Z2L3"/>
<feature type="domain" description="Fibronectin type-III" evidence="4">
    <location>
        <begin position="170"/>
        <end position="263"/>
    </location>
</feature>
<dbReference type="InterPro" id="IPR045474">
    <property type="entry name" value="GEVED"/>
</dbReference>
<dbReference type="PROSITE" id="PS50853">
    <property type="entry name" value="FN3"/>
    <property type="match status" value="2"/>
</dbReference>
<evidence type="ECO:0000256" key="3">
    <source>
        <dbReference type="SAM" id="SignalP"/>
    </source>
</evidence>
<dbReference type="InterPro" id="IPR003961">
    <property type="entry name" value="FN3_dom"/>
</dbReference>
<evidence type="ECO:0000259" key="4">
    <source>
        <dbReference type="PROSITE" id="PS50853"/>
    </source>
</evidence>
<evidence type="ECO:0000256" key="1">
    <source>
        <dbReference type="ARBA" id="ARBA00022729"/>
    </source>
</evidence>
<dbReference type="InterPro" id="IPR026444">
    <property type="entry name" value="Secre_tail"/>
</dbReference>
<dbReference type="OrthoDB" id="1274898at2"/>
<keyword evidence="7" id="KW-1185">Reference proteome</keyword>
<proteinExistence type="predicted"/>
<dbReference type="InterPro" id="IPR036116">
    <property type="entry name" value="FN3_sf"/>
</dbReference>
<dbReference type="Gene3D" id="2.60.40.10">
    <property type="entry name" value="Immunoglobulins"/>
    <property type="match status" value="2"/>
</dbReference>
<reference evidence="5 7" key="1">
    <citation type="submission" date="2016-10" db="EMBL/GenBank/DDBJ databases">
        <authorList>
            <person name="Varghese N."/>
            <person name="Submissions S."/>
        </authorList>
    </citation>
    <scope>NUCLEOTIDE SEQUENCE [LARGE SCALE GENOMIC DNA]</scope>
    <source>
        <strain evidence="5 7">DSM 19299</strain>
    </source>
</reference>
<accession>A0A2X2Z2L3</accession>
<feature type="domain" description="Fibronectin type-III" evidence="4">
    <location>
        <begin position="420"/>
        <end position="513"/>
    </location>
</feature>
<dbReference type="EMBL" id="UAWB01000005">
    <property type="protein sequence ID" value="SQB44780.1"/>
    <property type="molecule type" value="Genomic_DNA"/>
</dbReference>
<dbReference type="RefSeq" id="WP_089733804.1">
    <property type="nucleotide sequence ID" value="NZ_FNEG01000001.1"/>
</dbReference>
<dbReference type="Pfam" id="PF20009">
    <property type="entry name" value="GEVED"/>
    <property type="match status" value="1"/>
</dbReference>
<dbReference type="PANTHER" id="PTHR46708">
    <property type="entry name" value="TENASCIN"/>
    <property type="match status" value="1"/>
</dbReference>
<dbReference type="Proteomes" id="UP000251670">
    <property type="component" value="Unassembled WGS sequence"/>
</dbReference>
<dbReference type="Pfam" id="PF00041">
    <property type="entry name" value="fn3"/>
    <property type="match status" value="2"/>
</dbReference>
<dbReference type="Pfam" id="PF18962">
    <property type="entry name" value="Por_Secre_tail"/>
    <property type="match status" value="1"/>
</dbReference>
<evidence type="ECO:0000313" key="7">
    <source>
        <dbReference type="Proteomes" id="UP000199426"/>
    </source>
</evidence>
<protein>
    <submittedName>
        <fullName evidence="5 6">Por secretion system C-terminal sorting domain</fullName>
    </submittedName>
</protein>
<keyword evidence="1 3" id="KW-0732">Signal</keyword>
<reference evidence="6 8" key="2">
    <citation type="submission" date="2018-06" db="EMBL/GenBank/DDBJ databases">
        <authorList>
            <consortium name="Pathogen Informatics"/>
            <person name="Doyle S."/>
        </authorList>
    </citation>
    <scope>NUCLEOTIDE SEQUENCE [LARGE SCALE GENOMIC DNA]</scope>
    <source>
        <strain evidence="6 8">NCTC13492</strain>
    </source>
</reference>